<evidence type="ECO:0000313" key="2">
    <source>
        <dbReference type="EMBL" id="RKR85401.1"/>
    </source>
</evidence>
<feature type="chain" id="PRO_5019774239" evidence="1">
    <location>
        <begin position="24"/>
        <end position="335"/>
    </location>
</feature>
<name>A0A495J9M9_9SPHI</name>
<dbReference type="InterPro" id="IPR011048">
    <property type="entry name" value="Haem_d1_sf"/>
</dbReference>
<dbReference type="InterPro" id="IPR051200">
    <property type="entry name" value="Host-pathogen_enzymatic-act"/>
</dbReference>
<evidence type="ECO:0000256" key="1">
    <source>
        <dbReference type="SAM" id="SignalP"/>
    </source>
</evidence>
<dbReference type="EMBL" id="RBKU01000001">
    <property type="protein sequence ID" value="RKR85401.1"/>
    <property type="molecule type" value="Genomic_DNA"/>
</dbReference>
<dbReference type="PANTHER" id="PTHR47197:SF3">
    <property type="entry name" value="DIHYDRO-HEME D1 DEHYDROGENASE"/>
    <property type="match status" value="1"/>
</dbReference>
<dbReference type="PANTHER" id="PTHR47197">
    <property type="entry name" value="PROTEIN NIRF"/>
    <property type="match status" value="1"/>
</dbReference>
<dbReference type="InterPro" id="IPR015943">
    <property type="entry name" value="WD40/YVTN_repeat-like_dom_sf"/>
</dbReference>
<protein>
    <submittedName>
        <fullName evidence="2">YVTN family beta-propeller protein</fullName>
    </submittedName>
</protein>
<organism evidence="2 3">
    <name type="scientific">Mucilaginibacter gracilis</name>
    <dbReference type="NCBI Taxonomy" id="423350"/>
    <lineage>
        <taxon>Bacteria</taxon>
        <taxon>Pseudomonadati</taxon>
        <taxon>Bacteroidota</taxon>
        <taxon>Sphingobacteriia</taxon>
        <taxon>Sphingobacteriales</taxon>
        <taxon>Sphingobacteriaceae</taxon>
        <taxon>Mucilaginibacter</taxon>
    </lineage>
</organism>
<sequence length="335" mass="35860">MTKLFSIFSATLLVVSTSVALRAQDKQYVLDKKIALPGDGGYDYLSIDKVNNRLYISHGTAVNVVDLATEKVIGSIDGMQGVHGIAIDNKANKGFISDGRGNAAVAFNLKTLQKVATIPLTNKGADAIMYDAFSDKVYVFNGDANNASVVNPNTLKQIGTIALGGAPEFAVSNEKGLIYNNLEDKNSLNVIDTKTQKVIKNYPLTPCGGPTGLALDDKNQRLFTVCRENKGMSVVDATSGRVITTIPIGAGVDAVAYDAETKLVIVSNGDGTTTIIKQQSANEYKTVQTLTTQVRAKTLALDTKTHKIYLSAAEFEKGTRKVVPGTFTLLVYKLQ</sequence>
<dbReference type="Gene3D" id="2.130.10.10">
    <property type="entry name" value="YVTN repeat-like/Quinoprotein amine dehydrogenase"/>
    <property type="match status" value="2"/>
</dbReference>
<feature type="signal peptide" evidence="1">
    <location>
        <begin position="1"/>
        <end position="23"/>
    </location>
</feature>
<evidence type="ECO:0000313" key="3">
    <source>
        <dbReference type="Proteomes" id="UP000268007"/>
    </source>
</evidence>
<gene>
    <name evidence="2" type="ORF">BDD43_5672</name>
</gene>
<accession>A0A495J9M9</accession>
<dbReference type="Proteomes" id="UP000268007">
    <property type="component" value="Unassembled WGS sequence"/>
</dbReference>
<dbReference type="RefSeq" id="WP_121201453.1">
    <property type="nucleotide sequence ID" value="NZ_RBKU01000001.1"/>
</dbReference>
<keyword evidence="1" id="KW-0732">Signal</keyword>
<dbReference type="SUPFAM" id="SSF51004">
    <property type="entry name" value="C-terminal (heme d1) domain of cytochrome cd1-nitrite reductase"/>
    <property type="match status" value="1"/>
</dbReference>
<comment type="caution">
    <text evidence="2">The sequence shown here is derived from an EMBL/GenBank/DDBJ whole genome shotgun (WGS) entry which is preliminary data.</text>
</comment>
<reference evidence="2 3" key="1">
    <citation type="submission" date="2018-10" db="EMBL/GenBank/DDBJ databases">
        <title>Genomic Encyclopedia of Archaeal and Bacterial Type Strains, Phase II (KMG-II): from individual species to whole genera.</title>
        <authorList>
            <person name="Goeker M."/>
        </authorList>
    </citation>
    <scope>NUCLEOTIDE SEQUENCE [LARGE SCALE GENOMIC DNA]</scope>
    <source>
        <strain evidence="2 3">DSM 18602</strain>
    </source>
</reference>
<dbReference type="AlphaFoldDB" id="A0A495J9M9"/>
<keyword evidence="3" id="KW-1185">Reference proteome</keyword>
<dbReference type="OrthoDB" id="7187796at2"/>
<proteinExistence type="predicted"/>